<accession>A0A221UR94</accession>
<protein>
    <recommendedName>
        <fullName evidence="4">Lipoprotein</fullName>
    </recommendedName>
</protein>
<gene>
    <name evidence="2" type="ORF">AREALGSMS7_00327</name>
</gene>
<keyword evidence="1" id="KW-0732">Signal</keyword>
<evidence type="ECO:0008006" key="4">
    <source>
        <dbReference type="Google" id="ProtNLM"/>
    </source>
</evidence>
<evidence type="ECO:0000313" key="2">
    <source>
        <dbReference type="EMBL" id="ASO03825.1"/>
    </source>
</evidence>
<dbReference type="EMBL" id="CP022515">
    <property type="protein sequence ID" value="ASO03825.1"/>
    <property type="molecule type" value="Genomic_DNA"/>
</dbReference>
<name>A0A221UR94_9FLAO</name>
<reference evidence="2 3" key="1">
    <citation type="submission" date="2017-07" db="EMBL/GenBank/DDBJ databases">
        <title>Genome Sequence of Arenibacter algicola Strain SMS7 Isolated from a culture of the Diatom Skeletonema marinoi.</title>
        <authorList>
            <person name="Topel M."/>
            <person name="Pinder M.I.M."/>
            <person name="Johansson O.N."/>
            <person name="Kourtchenko O."/>
            <person name="Godhe A."/>
            <person name="Clarke A.K."/>
        </authorList>
    </citation>
    <scope>NUCLEOTIDE SEQUENCE [LARGE SCALE GENOMIC DNA]</scope>
    <source>
        <strain evidence="2 3">SMS7</strain>
    </source>
</reference>
<dbReference type="RefSeq" id="WP_093976986.1">
    <property type="nucleotide sequence ID" value="NZ_CP022515.1"/>
</dbReference>
<evidence type="ECO:0000313" key="3">
    <source>
        <dbReference type="Proteomes" id="UP000204551"/>
    </source>
</evidence>
<dbReference type="KEGG" id="aalg:AREALGSMS7_00327"/>
<feature type="signal peptide" evidence="1">
    <location>
        <begin position="1"/>
        <end position="20"/>
    </location>
</feature>
<dbReference type="Proteomes" id="UP000204551">
    <property type="component" value="Chromosome"/>
</dbReference>
<evidence type="ECO:0000256" key="1">
    <source>
        <dbReference type="SAM" id="SignalP"/>
    </source>
</evidence>
<proteinExistence type="predicted"/>
<organism evidence="2 3">
    <name type="scientific">Arenibacter algicola</name>
    <dbReference type="NCBI Taxonomy" id="616991"/>
    <lineage>
        <taxon>Bacteria</taxon>
        <taxon>Pseudomonadati</taxon>
        <taxon>Bacteroidota</taxon>
        <taxon>Flavobacteriia</taxon>
        <taxon>Flavobacteriales</taxon>
        <taxon>Flavobacteriaceae</taxon>
        <taxon>Arenibacter</taxon>
    </lineage>
</organism>
<sequence length="296" mass="31268">MKNIYILSLFLALFVLNTSCDDDGGTSAIPTTNGALPDFAVVDGSPAFIDLTGLDNLNLQFTVGVGVGTPTSFDLKAFYATVDGDLYGPVTLDAGVTTFPKEYSLTSTDIVSAFSELTSTDDIALGDMFKLFTSYTFADGTKLEVLNSKAEPNYYAADFNQISDFKISLDYIVSCPSDLGGDYSVISNGTSTDGAPANNPLVDFAYNVTLTDNGGGNYTISDGVAGVYQDWYCAPYGYCFETAGSMTDICGDLSGSWTESFGCEITLTGSVNADGTLSISWENCFGDSATAVYTPQ</sequence>
<dbReference type="AlphaFoldDB" id="A0A221UR94"/>
<feature type="chain" id="PRO_5011990660" description="Lipoprotein" evidence="1">
    <location>
        <begin position="21"/>
        <end position="296"/>
    </location>
</feature>